<dbReference type="Gene3D" id="1.20.120.910">
    <property type="entry name" value="DksA, coiled-coil domain"/>
    <property type="match status" value="1"/>
</dbReference>
<name>A0A6J6S098_9ZZZZ</name>
<dbReference type="EMBL" id="CAEZXX010000209">
    <property type="protein sequence ID" value="CAB4728171.1"/>
    <property type="molecule type" value="Genomic_DNA"/>
</dbReference>
<evidence type="ECO:0000313" key="1">
    <source>
        <dbReference type="EMBL" id="CAB4728171.1"/>
    </source>
</evidence>
<reference evidence="1" key="1">
    <citation type="submission" date="2020-05" db="EMBL/GenBank/DDBJ databases">
        <authorList>
            <person name="Chiriac C."/>
            <person name="Salcher M."/>
            <person name="Ghai R."/>
            <person name="Kavagutti S V."/>
        </authorList>
    </citation>
    <scope>NUCLEOTIDE SEQUENCE</scope>
</reference>
<organism evidence="1">
    <name type="scientific">freshwater metagenome</name>
    <dbReference type="NCBI Taxonomy" id="449393"/>
    <lineage>
        <taxon>unclassified sequences</taxon>
        <taxon>metagenomes</taxon>
        <taxon>ecological metagenomes</taxon>
    </lineage>
</organism>
<evidence type="ECO:0000313" key="2">
    <source>
        <dbReference type="EMBL" id="CAB4975632.1"/>
    </source>
</evidence>
<accession>A0A6J6S098</accession>
<protein>
    <submittedName>
        <fullName evidence="1">Unannotated protein</fullName>
    </submittedName>
</protein>
<proteinExistence type="predicted"/>
<gene>
    <name evidence="1" type="ORF">UFOPK2602_02181</name>
    <name evidence="2" type="ORF">UFOPK3954_00221</name>
</gene>
<dbReference type="EMBL" id="CAFBON010000012">
    <property type="protein sequence ID" value="CAB4975632.1"/>
    <property type="molecule type" value="Genomic_DNA"/>
</dbReference>
<sequence>MTDDAPQAPPNVAPAAVLDLDAITADLAGVEIALARLETGTYFTDEVTGQPLPEALLIAHPTARTVAPAPTA</sequence>
<dbReference type="AlphaFoldDB" id="A0A6J6S098"/>